<dbReference type="UniPathway" id="UPA00286"/>
<sequence length="733" mass="75989">MIKRRNFTLSPLASAIGQLLLGASAVLFTGPAGALTLVDDEQQIGASTPVDSYRVNDGGRLVAEGATTQQIDVRTGGGLQLEGSTVSATGVAAVMVNGGASATIANGSRLTSNLFGLDVLRSATAGSTVSVTGSHIEGGVGGARVAGSSHLSLTDSTLVSTGAAGAALLFGDARLDATNSQLTSATDGIRVVGDALSTEAASLNLQGSRVEGQNGAAIRVGSANQAPGDAAITISGGTTLVGSNGNLLEVANGSNATMLVEGSNLVGDVLVEDGSSAKLTLGNQASLTGRLTNVESLALNDGGRWNMVEDSEVAQLAMAGGAVRFGEATQYQRLTLGNLSGSGTFIMDADFSTGETDFLDITGTATGNHSLLVGSSGNEPTQENSLHLVHAAAGDAQFSLLNGPVDLGAFSYSLVQRGNDWFLDGATKTISPGTEAAMALFNTAPTVWYGELSSLRSRMGELRLDERNAGLWARSYGNKYNVSASTGTPYSQVQQGFSLGADTPLPWGDGQWLAGVMAGYSSSDLNLTRGASGEVKSYYLGLYATWLDAQTGYYLDSVVKLNRFDNQAKVSLSDGQRTEGDYDNVGVGASVEFGRHLALNDGYFVEPFGQLSVVGIQGKDYHLDNGLKADGDTTHSVLGKAGATAGRTLKLEGGQWLQPYVRLAYVHEFANNNLVKVNDHRFDNDLSGSRAELGMGVAVSLTERLQLHADFDYSNGKALEQPWGANLGVRYSW</sequence>
<dbReference type="NCBIfam" id="TIGR01414">
    <property type="entry name" value="autotrans_barl"/>
    <property type="match status" value="1"/>
</dbReference>
<dbReference type="InterPro" id="IPR039448">
    <property type="entry name" value="Beta_helix"/>
</dbReference>
<evidence type="ECO:0000256" key="1">
    <source>
        <dbReference type="ARBA" id="ARBA00001550"/>
    </source>
</evidence>
<dbReference type="PANTHER" id="PTHR35037">
    <property type="entry name" value="C-TERMINAL REGION OF AIDA-LIKE PROTEIN"/>
    <property type="match status" value="1"/>
</dbReference>
<protein>
    <recommendedName>
        <fullName evidence="4">mannuronan 5-epimerase</fullName>
        <ecNumber evidence="4">5.1.3.37</ecNumber>
    </recommendedName>
</protein>
<dbReference type="InterPro" id="IPR006315">
    <property type="entry name" value="OM_autotransptr_brl_dom"/>
</dbReference>
<evidence type="ECO:0000259" key="8">
    <source>
        <dbReference type="PROSITE" id="PS51208"/>
    </source>
</evidence>
<dbReference type="Pfam" id="PF03212">
    <property type="entry name" value="Pertactin"/>
    <property type="match status" value="1"/>
</dbReference>
<dbReference type="PRINTS" id="PR01484">
    <property type="entry name" value="PRTACTNFAMLY"/>
</dbReference>
<dbReference type="PANTHER" id="PTHR35037:SF7">
    <property type="entry name" value="AUTOTRANSPORTER"/>
    <property type="match status" value="1"/>
</dbReference>
<dbReference type="EMBL" id="CP000926">
    <property type="protein sequence ID" value="ABY97368.1"/>
    <property type="molecule type" value="Genomic_DNA"/>
</dbReference>
<evidence type="ECO:0000256" key="5">
    <source>
        <dbReference type="ARBA" id="ARBA00022729"/>
    </source>
</evidence>
<dbReference type="SUPFAM" id="SSF51126">
    <property type="entry name" value="Pectin lyase-like"/>
    <property type="match status" value="1"/>
</dbReference>
<dbReference type="InterPro" id="IPR051551">
    <property type="entry name" value="Autotransporter_adhesion"/>
</dbReference>
<comment type="similarity">
    <text evidence="3">Belongs to the D-mannuronate C5-epimerase family.</text>
</comment>
<dbReference type="SMART" id="SM00869">
    <property type="entry name" value="Autotransporter"/>
    <property type="match status" value="1"/>
</dbReference>
<evidence type="ECO:0000256" key="4">
    <source>
        <dbReference type="ARBA" id="ARBA00012124"/>
    </source>
</evidence>
<dbReference type="Pfam" id="PF13229">
    <property type="entry name" value="Beta_helix"/>
    <property type="match status" value="1"/>
</dbReference>
<dbReference type="InterPro" id="IPR004899">
    <property type="entry name" value="Pertactin_central"/>
</dbReference>
<dbReference type="InterPro" id="IPR006626">
    <property type="entry name" value="PbH1"/>
</dbReference>
<dbReference type="InterPro" id="IPR005546">
    <property type="entry name" value="Autotransporte_beta"/>
</dbReference>
<dbReference type="GO" id="GO:0042121">
    <property type="term" value="P:alginic acid biosynthetic process"/>
    <property type="evidence" value="ECO:0007669"/>
    <property type="project" value="UniProtKB-UniPathway"/>
</dbReference>
<dbReference type="InterPro" id="IPR012332">
    <property type="entry name" value="Autotransporter_pectin_lyase_C"/>
</dbReference>
<dbReference type="InterPro" id="IPR011050">
    <property type="entry name" value="Pectin_lyase_fold/virulence"/>
</dbReference>
<dbReference type="SMART" id="SM00710">
    <property type="entry name" value="PbH1"/>
    <property type="match status" value="4"/>
</dbReference>
<name>B0KUR3_PSEPG</name>
<dbReference type="PROSITE" id="PS51208">
    <property type="entry name" value="AUTOTRANSPORTER"/>
    <property type="match status" value="1"/>
</dbReference>
<dbReference type="RefSeq" id="WP_012271137.1">
    <property type="nucleotide sequence ID" value="NC_010322.1"/>
</dbReference>
<keyword evidence="6" id="KW-0016">Alginate biosynthesis</keyword>
<dbReference type="EC" id="5.1.3.37" evidence="4"/>
<dbReference type="GO" id="GO:0019867">
    <property type="term" value="C:outer membrane"/>
    <property type="evidence" value="ECO:0007669"/>
    <property type="project" value="InterPro"/>
</dbReference>
<dbReference type="Proteomes" id="UP000002157">
    <property type="component" value="Chromosome"/>
</dbReference>
<dbReference type="InterPro" id="IPR003991">
    <property type="entry name" value="Pertactin_virulence_factor"/>
</dbReference>
<evidence type="ECO:0000256" key="6">
    <source>
        <dbReference type="ARBA" id="ARBA00022841"/>
    </source>
</evidence>
<dbReference type="Gene3D" id="2.160.20.20">
    <property type="match status" value="1"/>
</dbReference>
<gene>
    <name evidence="9" type="ordered locus">PputGB1_1463</name>
</gene>
<evidence type="ECO:0000313" key="9">
    <source>
        <dbReference type="EMBL" id="ABY97368.1"/>
    </source>
</evidence>
<proteinExistence type="inferred from homology"/>
<dbReference type="AlphaFoldDB" id="B0KUR3"/>
<dbReference type="HOGENOM" id="CLU_002318_2_0_6"/>
<comment type="catalytic activity">
    <reaction evidence="1">
        <text>[(1-&gt;4)-beta-D-mannuronosyl](n) = [alginate](n)</text>
        <dbReference type="Rhea" id="RHEA:45572"/>
        <dbReference type="Rhea" id="RHEA-COMP:11264"/>
        <dbReference type="Rhea" id="RHEA-COMP:11270"/>
        <dbReference type="ChEBI" id="CHEBI:58187"/>
        <dbReference type="ChEBI" id="CHEBI:85311"/>
        <dbReference type="EC" id="5.1.3.37"/>
    </reaction>
</comment>
<dbReference type="InterPro" id="IPR036709">
    <property type="entry name" value="Autotransporte_beta_dom_sf"/>
</dbReference>
<evidence type="ECO:0000313" key="10">
    <source>
        <dbReference type="Proteomes" id="UP000002157"/>
    </source>
</evidence>
<dbReference type="Gene3D" id="2.40.128.130">
    <property type="entry name" value="Autotransporter beta-domain"/>
    <property type="match status" value="1"/>
</dbReference>
<evidence type="ECO:0000256" key="3">
    <source>
        <dbReference type="ARBA" id="ARBA00010085"/>
    </source>
</evidence>
<dbReference type="eggNOG" id="COG3468">
    <property type="taxonomic scope" value="Bacteria"/>
</dbReference>
<dbReference type="SUPFAM" id="SSF103515">
    <property type="entry name" value="Autotransporter"/>
    <property type="match status" value="1"/>
</dbReference>
<reference evidence="9 10" key="1">
    <citation type="submission" date="2008-01" db="EMBL/GenBank/DDBJ databases">
        <title>Complete sequence of Pseudomonas putida GB-1.</title>
        <authorList>
            <consortium name="US DOE Joint Genome Institute"/>
            <person name="Copeland A."/>
            <person name="Lucas S."/>
            <person name="Lapidus A."/>
            <person name="Barry K."/>
            <person name="Glavina del Rio T."/>
            <person name="Dalin E."/>
            <person name="Tice H."/>
            <person name="Pitluck S."/>
            <person name="Bruce D."/>
            <person name="Goodwin L."/>
            <person name="Chertkov O."/>
            <person name="Brettin T."/>
            <person name="Detter J.C."/>
            <person name="Han C."/>
            <person name="Kuske C.R."/>
            <person name="Schmutz J."/>
            <person name="Larimer F."/>
            <person name="Land M."/>
            <person name="Hauser L."/>
            <person name="Kyrpides N."/>
            <person name="Kim E."/>
            <person name="McCarthy J.K."/>
            <person name="Richardson P."/>
        </authorList>
    </citation>
    <scope>NUCLEOTIDE SEQUENCE [LARGE SCALE GENOMIC DNA]</scope>
    <source>
        <strain evidence="9 10">GB-1</strain>
    </source>
</reference>
<comment type="pathway">
    <text evidence="2">Glycan biosynthesis; alginate biosynthesis.</text>
</comment>
<dbReference type="Pfam" id="PF03797">
    <property type="entry name" value="Autotransporter"/>
    <property type="match status" value="1"/>
</dbReference>
<feature type="domain" description="Autotransporter" evidence="8">
    <location>
        <begin position="464"/>
        <end position="733"/>
    </location>
</feature>
<evidence type="ECO:0000256" key="7">
    <source>
        <dbReference type="ARBA" id="ARBA00023235"/>
    </source>
</evidence>
<organism evidence="9 10">
    <name type="scientific">Pseudomonas putida (strain GB-1)</name>
    <dbReference type="NCBI Taxonomy" id="76869"/>
    <lineage>
        <taxon>Bacteria</taxon>
        <taxon>Pseudomonadati</taxon>
        <taxon>Pseudomonadota</taxon>
        <taxon>Gammaproteobacteria</taxon>
        <taxon>Pseudomonadales</taxon>
        <taxon>Pseudomonadaceae</taxon>
        <taxon>Pseudomonas</taxon>
    </lineage>
</organism>
<accession>B0KUR3</accession>
<evidence type="ECO:0000256" key="2">
    <source>
        <dbReference type="ARBA" id="ARBA00005182"/>
    </source>
</evidence>
<dbReference type="CDD" id="cd01343">
    <property type="entry name" value="PL1_Passenger_AT"/>
    <property type="match status" value="1"/>
</dbReference>
<keyword evidence="5" id="KW-0732">Signal</keyword>
<keyword evidence="7" id="KW-0413">Isomerase</keyword>
<dbReference type="KEGG" id="ppg:PputGB1_1463"/>